<keyword evidence="2 10" id="KW-0813">Transport</keyword>
<dbReference type="Gene3D" id="2.60.40.1120">
    <property type="entry name" value="Carboxypeptidase-like, regulatory domain"/>
    <property type="match status" value="1"/>
</dbReference>
<comment type="similarity">
    <text evidence="10 11">Belongs to the TonB-dependent receptor family.</text>
</comment>
<dbReference type="Pfam" id="PF00593">
    <property type="entry name" value="TonB_dep_Rec_b-barrel"/>
    <property type="match status" value="1"/>
</dbReference>
<evidence type="ECO:0000313" key="15">
    <source>
        <dbReference type="EMBL" id="KAA2365794.1"/>
    </source>
</evidence>
<name>A0A5B3FX35_9BACT</name>
<dbReference type="AlphaFoldDB" id="A0A5B3FX35"/>
<evidence type="ECO:0000256" key="8">
    <source>
        <dbReference type="ARBA" id="ARBA00023170"/>
    </source>
</evidence>
<dbReference type="InterPro" id="IPR008969">
    <property type="entry name" value="CarboxyPept-like_regulatory"/>
</dbReference>
<dbReference type="Pfam" id="PF07715">
    <property type="entry name" value="Plug"/>
    <property type="match status" value="1"/>
</dbReference>
<dbReference type="InterPro" id="IPR036942">
    <property type="entry name" value="Beta-barrel_TonB_sf"/>
</dbReference>
<dbReference type="PANTHER" id="PTHR30069">
    <property type="entry name" value="TONB-DEPENDENT OUTER MEMBRANE RECEPTOR"/>
    <property type="match status" value="1"/>
</dbReference>
<comment type="subcellular location">
    <subcellularLocation>
        <location evidence="1 10">Cell outer membrane</location>
        <topology evidence="1 10">Multi-pass membrane protein</topology>
    </subcellularLocation>
</comment>
<keyword evidence="7 10" id="KW-0472">Membrane</keyword>
<dbReference type="GO" id="GO:0015344">
    <property type="term" value="F:siderophore uptake transmembrane transporter activity"/>
    <property type="evidence" value="ECO:0007669"/>
    <property type="project" value="TreeGrafter"/>
</dbReference>
<reference evidence="15 16" key="1">
    <citation type="journal article" date="2019" name="Nat. Med.">
        <title>A library of human gut bacterial isolates paired with longitudinal multiomics data enables mechanistic microbiome research.</title>
        <authorList>
            <person name="Poyet M."/>
            <person name="Groussin M."/>
            <person name="Gibbons S.M."/>
            <person name="Avila-Pacheco J."/>
            <person name="Jiang X."/>
            <person name="Kearney S.M."/>
            <person name="Perrotta A.R."/>
            <person name="Berdy B."/>
            <person name="Zhao S."/>
            <person name="Lieberman T.D."/>
            <person name="Swanson P.K."/>
            <person name="Smith M."/>
            <person name="Roesemann S."/>
            <person name="Alexander J.E."/>
            <person name="Rich S.A."/>
            <person name="Livny J."/>
            <person name="Vlamakis H."/>
            <person name="Clish C."/>
            <person name="Bullock K."/>
            <person name="Deik A."/>
            <person name="Scott J."/>
            <person name="Pierce K.A."/>
            <person name="Xavier R.J."/>
            <person name="Alm E.J."/>
        </authorList>
    </citation>
    <scope>NUCLEOTIDE SEQUENCE [LARGE SCALE GENOMIC DNA]</scope>
    <source>
        <strain evidence="15 16">BIOML-A2</strain>
    </source>
</reference>
<evidence type="ECO:0000256" key="2">
    <source>
        <dbReference type="ARBA" id="ARBA00022448"/>
    </source>
</evidence>
<evidence type="ECO:0000256" key="3">
    <source>
        <dbReference type="ARBA" id="ARBA00022452"/>
    </source>
</evidence>
<accession>A0A5B3FX35</accession>
<keyword evidence="5 12" id="KW-0732">Signal</keyword>
<keyword evidence="6 11" id="KW-0798">TonB box</keyword>
<evidence type="ECO:0000259" key="14">
    <source>
        <dbReference type="Pfam" id="PF07715"/>
    </source>
</evidence>
<keyword evidence="4 10" id="KW-0812">Transmembrane</keyword>
<feature type="chain" id="PRO_5022685672" evidence="12">
    <location>
        <begin position="26"/>
        <end position="948"/>
    </location>
</feature>
<dbReference type="InterPro" id="IPR039426">
    <property type="entry name" value="TonB-dep_rcpt-like"/>
</dbReference>
<feature type="domain" description="TonB-dependent receptor plug" evidence="14">
    <location>
        <begin position="131"/>
        <end position="258"/>
    </location>
</feature>
<dbReference type="Gene3D" id="2.40.170.20">
    <property type="entry name" value="TonB-dependent receptor, beta-barrel domain"/>
    <property type="match status" value="1"/>
</dbReference>
<evidence type="ECO:0000256" key="10">
    <source>
        <dbReference type="PROSITE-ProRule" id="PRU01360"/>
    </source>
</evidence>
<evidence type="ECO:0000256" key="12">
    <source>
        <dbReference type="SAM" id="SignalP"/>
    </source>
</evidence>
<dbReference type="Proteomes" id="UP000323567">
    <property type="component" value="Unassembled WGS sequence"/>
</dbReference>
<dbReference type="Pfam" id="PF13715">
    <property type="entry name" value="CarbopepD_reg_2"/>
    <property type="match status" value="1"/>
</dbReference>
<dbReference type="Gene3D" id="2.170.130.10">
    <property type="entry name" value="TonB-dependent receptor, plug domain"/>
    <property type="match status" value="1"/>
</dbReference>
<dbReference type="InterPro" id="IPR012910">
    <property type="entry name" value="Plug_dom"/>
</dbReference>
<feature type="signal peptide" evidence="12">
    <location>
        <begin position="1"/>
        <end position="25"/>
    </location>
</feature>
<evidence type="ECO:0000256" key="5">
    <source>
        <dbReference type="ARBA" id="ARBA00022729"/>
    </source>
</evidence>
<evidence type="ECO:0000256" key="11">
    <source>
        <dbReference type="RuleBase" id="RU003357"/>
    </source>
</evidence>
<keyword evidence="8 15" id="KW-0675">Receptor</keyword>
<evidence type="ECO:0000256" key="6">
    <source>
        <dbReference type="ARBA" id="ARBA00023077"/>
    </source>
</evidence>
<dbReference type="PANTHER" id="PTHR30069:SF29">
    <property type="entry name" value="HEMOGLOBIN AND HEMOGLOBIN-HAPTOGLOBIN-BINDING PROTEIN 1-RELATED"/>
    <property type="match status" value="1"/>
</dbReference>
<comment type="caution">
    <text evidence="15">The sequence shown here is derived from an EMBL/GenBank/DDBJ whole genome shotgun (WGS) entry which is preliminary data.</text>
</comment>
<gene>
    <name evidence="15" type="ORF">F2Y13_14490</name>
</gene>
<dbReference type="SUPFAM" id="SSF56935">
    <property type="entry name" value="Porins"/>
    <property type="match status" value="1"/>
</dbReference>
<protein>
    <submittedName>
        <fullName evidence="15">TonB-dependent receptor</fullName>
    </submittedName>
</protein>
<dbReference type="GeneID" id="92755778"/>
<dbReference type="GO" id="GO:0044718">
    <property type="term" value="P:siderophore transmembrane transport"/>
    <property type="evidence" value="ECO:0007669"/>
    <property type="project" value="TreeGrafter"/>
</dbReference>
<keyword evidence="9 10" id="KW-0998">Cell outer membrane</keyword>
<evidence type="ECO:0000259" key="13">
    <source>
        <dbReference type="Pfam" id="PF00593"/>
    </source>
</evidence>
<proteinExistence type="inferred from homology"/>
<feature type="domain" description="TonB-dependent receptor-like beta-barrel" evidence="13">
    <location>
        <begin position="316"/>
        <end position="811"/>
    </location>
</feature>
<evidence type="ECO:0000256" key="9">
    <source>
        <dbReference type="ARBA" id="ARBA00023237"/>
    </source>
</evidence>
<evidence type="ECO:0000256" key="4">
    <source>
        <dbReference type="ARBA" id="ARBA00022692"/>
    </source>
</evidence>
<dbReference type="RefSeq" id="WP_044054121.1">
    <property type="nucleotide sequence ID" value="NZ_DBEWQC010000207.1"/>
</dbReference>
<dbReference type="SUPFAM" id="SSF49464">
    <property type="entry name" value="Carboxypeptidase regulatory domain-like"/>
    <property type="match status" value="1"/>
</dbReference>
<dbReference type="GO" id="GO:0009279">
    <property type="term" value="C:cell outer membrane"/>
    <property type="evidence" value="ECO:0007669"/>
    <property type="project" value="UniProtKB-SubCell"/>
</dbReference>
<dbReference type="PROSITE" id="PS52016">
    <property type="entry name" value="TONB_DEPENDENT_REC_3"/>
    <property type="match status" value="1"/>
</dbReference>
<evidence type="ECO:0000256" key="7">
    <source>
        <dbReference type="ARBA" id="ARBA00023136"/>
    </source>
</evidence>
<dbReference type="EMBL" id="VVXK01000031">
    <property type="protein sequence ID" value="KAA2365794.1"/>
    <property type="molecule type" value="Genomic_DNA"/>
</dbReference>
<sequence>MKVFFAKLSVLTSMLLLYGATSVWAQGKGKISFSGTVQASETEGGGNSKITPLAYAVVSLPEIGVATTTDVKGRFEIQLSNPGKYKVEISSLGYEPLSQTIQLPARDSLKFTLKATSFYLENIVVSAESKKTGAATASKISKSAMEHIQATSLADIMSLLPGASTRTAEEIALKKVSTFSVRNGQSFGTAIIMDGAPLSNNANMQTLSLALGAGAGPSISTPNSGVDMRTITTNNIESVEVIRGIASAQYGDIASGAVIVNSKAGRTPLSIQLDVNPNVYMASVSHGVGLGRKAGVLNYGVDYTFAQYDPTEGYDTYNRVTGRVSYSNTVGKWSTNTSFNLFYTKDKAEPNPDDARDLDLMTQRDLGLRFNTNGSFNFNKNWLKNLKYTVSANYTNKKTYREEFATNSDWTYSTSKTDGAILSSMPGQDIYLADGTKITNIPDADKNGKAWRLPSDYTAIYNLYGKELNTFAQLSANFAGDLGRTHHRLIIGGEYRATGNLGEGKVFDPETPPRRSVNTNFTTQRERAFSDVPFMHQFSLFAEEYFSMDILRRKLEIVAGVRYDHIYNMDGGVAPRINASYDLIPEKLSVRGGYGITYKAPSLGYLYPDNAYFDILNFDNTTASGFSDAQKFQIATTHVYSAENPDLELAKTTKWEVGVDFKIGQVRGSVTYYEDKTRNGYMTSATFDTFKCVDYNQYSAAKPANETDMPELSLKSSDKILLQYSIPTNYFAYNSRGVEFDIDFGRINSIRTSFGLNGSWTQYKSWKNYYTFTNHTTGSSVAGSYPHMGVFEPGNKAEHSSSTTTNLRITHNIPRIGFVVTLTASVKWKEREYTTYGNDSIPVKYISRLDGQVYDFDASRIGEEEFQALDMRGRLDARRLIPESSMPPILCININLTKEIRNFMRISFFANNMFRSTPIWESKVYPGKYTRRNAKTFFFGAALSVKIR</sequence>
<evidence type="ECO:0000256" key="1">
    <source>
        <dbReference type="ARBA" id="ARBA00004571"/>
    </source>
</evidence>
<organism evidence="15 16">
    <name type="scientific">Alistipes shahii</name>
    <dbReference type="NCBI Taxonomy" id="328814"/>
    <lineage>
        <taxon>Bacteria</taxon>
        <taxon>Pseudomonadati</taxon>
        <taxon>Bacteroidota</taxon>
        <taxon>Bacteroidia</taxon>
        <taxon>Bacteroidales</taxon>
        <taxon>Rikenellaceae</taxon>
        <taxon>Alistipes</taxon>
    </lineage>
</organism>
<evidence type="ECO:0000313" key="16">
    <source>
        <dbReference type="Proteomes" id="UP000323567"/>
    </source>
</evidence>
<dbReference type="InterPro" id="IPR037066">
    <property type="entry name" value="Plug_dom_sf"/>
</dbReference>
<dbReference type="InterPro" id="IPR000531">
    <property type="entry name" value="Beta-barrel_TonB"/>
</dbReference>
<keyword evidence="3 10" id="KW-1134">Transmembrane beta strand</keyword>